<name>A0A0U2VHF7_9BACL</name>
<gene>
    <name evidence="1" type="ORF">IJ22_25260</name>
</gene>
<dbReference type="RefSeq" id="WP_054818823.1">
    <property type="nucleotide sequence ID" value="NZ_BJCS01000004.1"/>
</dbReference>
<reference evidence="1 2" key="2">
    <citation type="journal article" date="2016" name="Genome Announc.">
        <title>Complete Genome Sequences of Two Interactive Moderate Thermophiles, Paenibacillus napthalenovorans 32O-Y and Paenibacillus sp. 32O-W.</title>
        <authorList>
            <person name="Butler R.R.III."/>
            <person name="Wang J."/>
            <person name="Stark B.C."/>
            <person name="Pombert J.F."/>
        </authorList>
    </citation>
    <scope>NUCLEOTIDE SEQUENCE [LARGE SCALE GENOMIC DNA]</scope>
    <source>
        <strain evidence="1 2">32O-Y</strain>
    </source>
</reference>
<proteinExistence type="predicted"/>
<dbReference type="KEGG" id="pnp:IJ22_25260"/>
<keyword evidence="2" id="KW-1185">Reference proteome</keyword>
<dbReference type="OrthoDB" id="2617240at2"/>
<reference evidence="2" key="1">
    <citation type="submission" date="2015-12" db="EMBL/GenBank/DDBJ databases">
        <title>Complete genome sequences of two moderately thermophilic Paenibacillus species.</title>
        <authorList>
            <person name="Butler R.III."/>
            <person name="Wang J."/>
            <person name="Stark B.C."/>
            <person name="Pombert J.-F."/>
        </authorList>
    </citation>
    <scope>NUCLEOTIDE SEQUENCE [LARGE SCALE GENOMIC DNA]</scope>
    <source>
        <strain evidence="2">32O-Y</strain>
    </source>
</reference>
<evidence type="ECO:0000313" key="2">
    <source>
        <dbReference type="Proteomes" id="UP000061660"/>
    </source>
</evidence>
<sequence length="113" mass="12880">MNNSKDFVKNQLNKWKNAAAGLLSSGGEAMDTHAVELEPEYYEKCRQMAEVQNTTVSAVVHYMIEQYFAGRSQDTLFQTTADQKDKNPLLQLDALTRRKAPYTPEEAQEYDLT</sequence>
<dbReference type="PATRIC" id="fig|162209.4.peg.2689"/>
<evidence type="ECO:0000313" key="1">
    <source>
        <dbReference type="EMBL" id="ALS22899.1"/>
    </source>
</evidence>
<organism evidence="1 2">
    <name type="scientific">Paenibacillus naphthalenovorans</name>
    <dbReference type="NCBI Taxonomy" id="162209"/>
    <lineage>
        <taxon>Bacteria</taxon>
        <taxon>Bacillati</taxon>
        <taxon>Bacillota</taxon>
        <taxon>Bacilli</taxon>
        <taxon>Bacillales</taxon>
        <taxon>Paenibacillaceae</taxon>
        <taxon>Paenibacillus</taxon>
    </lineage>
</organism>
<accession>A0A0U2VHF7</accession>
<protein>
    <submittedName>
        <fullName evidence="1">Uncharacterized protein</fullName>
    </submittedName>
</protein>
<dbReference type="EMBL" id="CP013652">
    <property type="protein sequence ID" value="ALS22899.1"/>
    <property type="molecule type" value="Genomic_DNA"/>
</dbReference>
<dbReference type="STRING" id="162209.IJ22_25260"/>
<dbReference type="Proteomes" id="UP000061660">
    <property type="component" value="Chromosome"/>
</dbReference>
<dbReference type="AlphaFoldDB" id="A0A0U2VHF7"/>